<feature type="compositionally biased region" description="Polar residues" evidence="3">
    <location>
        <begin position="101"/>
        <end position="113"/>
    </location>
</feature>
<dbReference type="GO" id="GO:0046033">
    <property type="term" value="P:AMP metabolic process"/>
    <property type="evidence" value="ECO:0007669"/>
    <property type="project" value="TreeGrafter"/>
</dbReference>
<dbReference type="FunFam" id="4.10.800.20:FF:000003">
    <property type="entry name" value="Putative adenosine monophosphate deaminase"/>
    <property type="match status" value="1"/>
</dbReference>
<feature type="compositionally biased region" description="Polar residues" evidence="3">
    <location>
        <begin position="1952"/>
        <end position="1962"/>
    </location>
</feature>
<dbReference type="Gene3D" id="4.10.800.20">
    <property type="match status" value="1"/>
</dbReference>
<feature type="region of interest" description="Disordered" evidence="3">
    <location>
        <begin position="101"/>
        <end position="130"/>
    </location>
</feature>
<sequence>MEATDESKSSTPVGNFTGRLRSISVLEEEEFADRSPKQLAAGRGAETSIMAPPSPRTDIMHPNTSNSSIAVSGGGSGVEALAHPRHPTSHRASLLCSPTYRATSAASQNTANGRTLPPSSMPRAPSASWRRAFSPDASIGTTSGVPFSSSASVSAGGTTAAAAVNGPNASATSTPSAALQQQRPPSLMCRQTPSAMLGSYGFSRSGGGAGASGGVATNVNASNVYTLQLTEDDGGVEMSAAQPLLLEALRLRDAYKGLDKGQLELSGNPGGTSTAAANYGGSGMSTGTYTSGGLGSSPFNQALAPMAPPMNGLTALQQVDGVFYWTEEKTPIVSLLQFTSDVMAVATCVQNPSCLSLANYRLQVLEEKFHLHRLYNADVEENGDRYRRGGGLYSNSCRVDNCVGASTVMNAHWLVEYIRQTVDACGSDIVESADVNMMAGGSGTGGGGGSTPNGNSAVVAPVGDTQTLERVCEMLDFPDPYQLTVEGLGLQPSVNRALPYYDALDPALNGSGRNSAALLRLFLSIRSTSPQKGDYLAGAVLPSLTRNELRTSCPQATEMTLEITGVLAREWEQTAAWVRTHELDSYLTNQFQISFPITKWCGSGGGSGSDGRYAAGATAVTGGPLDSGEDAFIAAQVGMSESAGLYKLSGNGSARGGAPSAMSRNFSLGDVGDSAVPLDAAPGDILTYENYQQLLDHLFLPLFMATLAPEDPKFVDLATLLQHTGAILLSGDEMAKARGGLVGGVSDGGGASSGNAGGGRGRRGGGSGGSHGSPLSDGLDLVDANGFCRRPADVPYTEPVSLTYMCYHMWANLCSLNALRRRRGLNVLQLRVVASNATIPNTSSPHDASLLLLSYLIADVVVDAVALDKQPALQYLYGLNQIGVTMCPMARCSLGTTVLSEHPLARLLWRGLRVSLCTISPLYYHFSQEPLLEEYASAAKCHRLSPTDISELSLHSVCMSSFDEEIKASWVGAAYLREGWRGSVAELTGVSMARLQLRHDSWAVERKLLFGSTPSPSPSSSYTPCAGSPPTGSGGGTELTVGTLRKASRKSSAINSRGREAASTGNNRYSGSAATSDMQSQRRAGSVAGAGAQNASNTAFLKQASPYTVLDPAVNFPRLLLVGPYDRDIAHAPIAQSLHRALDLRQQYCTLPLRPPNEGSIEAATGAEGDKEDVRNSWLANLIHDPQAVLPHPTQSMSWAFKKTSSAAVAGSAGRHHMHFDEDEWKYKTVEGVIVPHEVHQIPRLPQDMYRYEDFCRHVQEIRHLIDHIRVREFARRRLQLLEHRFNLHAAVNHSLELGSTAERASQNRDFYQSTKVDNNIRMETGMTARQLLAFIVDKATHNGDDIVSHPEGKEPQTLRQLLSELHISPSSLTVDDLNIQAGATSSDGGAPHNPFSSEGSQDELLTLLLKTDNQMNGRYFAELTKRTFEEISRDQHTFTESRLPVYGASAGEWGLLSHWFDTHGMSSSHNQWVVQVPRIYSSLRKAGRVASFAEYLEHIFEPLWRISLHPNSDPRLFHFVNHIAAFDCVEDERRPDMPLHRATRAPHEWTSEEEPPYNYYLYHLYANLRSLNRFRQRRRFSVFAFRPSCGEAGSVDHLIGGFLLAQSINYGVRLADSAPLQYLFYLAQVGVTLSPLSNNTKLELNYLNNPFSKFFRRGLRVSLGTDSPLLYHHTQEPLLEEYSIASKIWKLSPNDLSEVARNSVLLSNFSVLFKEEKLGPLYFLSSSAGNDVTRTHLSDVRVAYRFETYHTEMGFLEYISGLHFNKALLTLAMEAQCKQLCGMVGKSHADGTAEGEGEAKKISGRSTWQRERGERSPTSHPSSPRGNDVLIDPTPKEADVKQLEQQRARMQRLLRDLTSSVAELHKQNRLLTTKLGEEKERDQQAAQLRRHRVGDKLRELQVLLDQKQVQSSTSPAAVPSDGSAATAATSRQGPEAPGSGAASNVEAVGRSTHSPPSQPFESSPALLPNSTSQSVIAAAAARSAVLSSGKGGSGNGITNVMVPMEGTVSSSFIAAADAGEQNAATHPSKSSITSALTSHGVVTTVRNRKSMQRDEMITQTRQLLAHSESLWRASPLAAAAASGQQPLPGSAQRPDTMLPPLDAPLHRKR</sequence>
<dbReference type="OrthoDB" id="1723809at2759"/>
<feature type="compositionally biased region" description="Low complexity" evidence="3">
    <location>
        <begin position="2077"/>
        <end position="2090"/>
    </location>
</feature>
<organism evidence="4 5">
    <name type="scientific">Leptomonas seymouri</name>
    <dbReference type="NCBI Taxonomy" id="5684"/>
    <lineage>
        <taxon>Eukaryota</taxon>
        <taxon>Discoba</taxon>
        <taxon>Euglenozoa</taxon>
        <taxon>Kinetoplastea</taxon>
        <taxon>Metakinetoplastina</taxon>
        <taxon>Trypanosomatida</taxon>
        <taxon>Trypanosomatidae</taxon>
        <taxon>Leishmaniinae</taxon>
        <taxon>Leptomonas</taxon>
    </lineage>
</organism>
<dbReference type="InterPro" id="IPR006329">
    <property type="entry name" value="AMPD"/>
</dbReference>
<dbReference type="GO" id="GO:0005829">
    <property type="term" value="C:cytosol"/>
    <property type="evidence" value="ECO:0007669"/>
    <property type="project" value="TreeGrafter"/>
</dbReference>
<dbReference type="GO" id="GO:0003876">
    <property type="term" value="F:AMP deaminase activity"/>
    <property type="evidence" value="ECO:0007669"/>
    <property type="project" value="InterPro"/>
</dbReference>
<reference evidence="4 5" key="1">
    <citation type="journal article" date="2015" name="PLoS Pathog.">
        <title>Leptomonas seymouri: Adaptations to the Dixenous Life Cycle Analyzed by Genome Sequencing, Transcriptome Profiling and Co-infection with Leishmania donovani.</title>
        <authorList>
            <person name="Kraeva N."/>
            <person name="Butenko A."/>
            <person name="Hlavacova J."/>
            <person name="Kostygov A."/>
            <person name="Myskova J."/>
            <person name="Grybchuk D."/>
            <person name="Lestinova T."/>
            <person name="Votypka J."/>
            <person name="Volf P."/>
            <person name="Opperdoes F."/>
            <person name="Flegontov P."/>
            <person name="Lukes J."/>
            <person name="Yurchenko V."/>
        </authorList>
    </citation>
    <scope>NUCLEOTIDE SEQUENCE [LARGE SCALE GENOMIC DNA]</scope>
    <source>
        <strain evidence="4 5">ATCC 30220</strain>
    </source>
</reference>
<dbReference type="OMA" id="SHNRDFY"/>
<dbReference type="PANTHER" id="PTHR11359">
    <property type="entry name" value="AMP DEAMINASE"/>
    <property type="match status" value="1"/>
</dbReference>
<dbReference type="PANTHER" id="PTHR11359:SF5">
    <property type="entry name" value="MONOPHOSPHATE DEAMINASE, PUTATIVE-RELATED"/>
    <property type="match status" value="1"/>
</dbReference>
<keyword evidence="2" id="KW-0175">Coiled coil</keyword>
<feature type="compositionally biased region" description="Polar residues" evidence="3">
    <location>
        <begin position="1063"/>
        <end position="1083"/>
    </location>
</feature>
<dbReference type="InterPro" id="IPR032466">
    <property type="entry name" value="Metal_Hydrolase"/>
</dbReference>
<feature type="compositionally biased region" description="Basic and acidic residues" evidence="3">
    <location>
        <begin position="1788"/>
        <end position="1802"/>
    </location>
</feature>
<protein>
    <submittedName>
        <fullName evidence="4">Putative adenosine monophosphate deaminase putative AMP deaminase</fullName>
    </submittedName>
</protein>
<dbReference type="Proteomes" id="UP000038009">
    <property type="component" value="Unassembled WGS sequence"/>
</dbReference>
<evidence type="ECO:0000256" key="3">
    <source>
        <dbReference type="SAM" id="MobiDB-lite"/>
    </source>
</evidence>
<feature type="region of interest" description="Disordered" evidence="3">
    <location>
        <begin position="1"/>
        <end position="21"/>
    </location>
</feature>
<comment type="similarity">
    <text evidence="1">Belongs to the metallo-dependent hydrolases superfamily. Adenosine and AMP deaminases family.</text>
</comment>
<evidence type="ECO:0000256" key="1">
    <source>
        <dbReference type="ARBA" id="ARBA00006676"/>
    </source>
</evidence>
<feature type="compositionally biased region" description="Low complexity" evidence="3">
    <location>
        <begin position="1012"/>
        <end position="1031"/>
    </location>
</feature>
<comment type="caution">
    <text evidence="4">The sequence shown here is derived from an EMBL/GenBank/DDBJ whole genome shotgun (WGS) entry which is preliminary data.</text>
</comment>
<name>A0A0N1HSA4_LEPSE</name>
<feature type="compositionally biased region" description="Low complexity" evidence="3">
    <location>
        <begin position="165"/>
        <end position="178"/>
    </location>
</feature>
<evidence type="ECO:0000313" key="4">
    <source>
        <dbReference type="EMBL" id="KPI83465.1"/>
    </source>
</evidence>
<dbReference type="Pfam" id="PF19326">
    <property type="entry name" value="AMP_deaminase"/>
    <property type="match status" value="3"/>
</dbReference>
<feature type="compositionally biased region" description="Low complexity" evidence="3">
    <location>
        <begin position="117"/>
        <end position="130"/>
    </location>
</feature>
<feature type="region of interest" description="Disordered" evidence="3">
    <location>
        <begin position="165"/>
        <end position="186"/>
    </location>
</feature>
<feature type="region of interest" description="Disordered" evidence="3">
    <location>
        <begin position="1907"/>
        <end position="1969"/>
    </location>
</feature>
<accession>A0A0N1HSA4</accession>
<evidence type="ECO:0000256" key="2">
    <source>
        <dbReference type="SAM" id="Coils"/>
    </source>
</evidence>
<feature type="compositionally biased region" description="Gly residues" evidence="3">
    <location>
        <begin position="746"/>
        <end position="771"/>
    </location>
</feature>
<feature type="region of interest" description="Disordered" evidence="3">
    <location>
        <begin position="1873"/>
        <end position="1893"/>
    </location>
</feature>
<evidence type="ECO:0000313" key="5">
    <source>
        <dbReference type="Proteomes" id="UP000038009"/>
    </source>
</evidence>
<feature type="coiled-coil region" evidence="2">
    <location>
        <begin position="1837"/>
        <end position="1868"/>
    </location>
</feature>
<dbReference type="Gene3D" id="3.20.20.140">
    <property type="entry name" value="Metal-dependent hydrolases"/>
    <property type="match status" value="3"/>
</dbReference>
<feature type="region of interest" description="Disordered" evidence="3">
    <location>
        <begin position="1012"/>
        <end position="1090"/>
    </location>
</feature>
<dbReference type="SUPFAM" id="SSF51556">
    <property type="entry name" value="Metallo-dependent hydrolases"/>
    <property type="match status" value="3"/>
</dbReference>
<feature type="region of interest" description="Disordered" evidence="3">
    <location>
        <begin position="746"/>
        <end position="775"/>
    </location>
</feature>
<dbReference type="VEuPathDB" id="TriTrypDB:Lsey_0371_0040"/>
<gene>
    <name evidence="4" type="ORF">ABL78_7500</name>
</gene>
<feature type="compositionally biased region" description="Basic and acidic residues" evidence="3">
    <location>
        <begin position="1809"/>
        <end position="1818"/>
    </location>
</feature>
<keyword evidence="5" id="KW-1185">Reference proteome</keyword>
<feature type="region of interest" description="Disordered" evidence="3">
    <location>
        <begin position="1787"/>
        <end position="1835"/>
    </location>
</feature>
<dbReference type="FunFam" id="3.20.20.140:FF:000035">
    <property type="entry name" value="Probable amp deaminase"/>
    <property type="match status" value="1"/>
</dbReference>
<dbReference type="GO" id="GO:0032264">
    <property type="term" value="P:IMP salvage"/>
    <property type="evidence" value="ECO:0007669"/>
    <property type="project" value="InterPro"/>
</dbReference>
<proteinExistence type="inferred from homology"/>
<feature type="region of interest" description="Disordered" evidence="3">
    <location>
        <begin position="2077"/>
        <end position="2110"/>
    </location>
</feature>
<dbReference type="EMBL" id="LJSK01000371">
    <property type="protein sequence ID" value="KPI83465.1"/>
    <property type="molecule type" value="Genomic_DNA"/>
</dbReference>